<dbReference type="Gene3D" id="3.40.50.2300">
    <property type="match status" value="1"/>
</dbReference>
<dbReference type="PROSITE" id="PS50110">
    <property type="entry name" value="RESPONSE_REGULATORY"/>
    <property type="match status" value="1"/>
</dbReference>
<organism evidence="6 7">
    <name type="scientific">Neptuniibacter caesariensis</name>
    <dbReference type="NCBI Taxonomy" id="207954"/>
    <lineage>
        <taxon>Bacteria</taxon>
        <taxon>Pseudomonadati</taxon>
        <taxon>Pseudomonadota</taxon>
        <taxon>Gammaproteobacteria</taxon>
        <taxon>Oceanospirillales</taxon>
        <taxon>Oceanospirillaceae</taxon>
        <taxon>Neptuniibacter</taxon>
    </lineage>
</organism>
<dbReference type="Gene3D" id="1.25.40.10">
    <property type="entry name" value="Tetratricopeptide repeat domain"/>
    <property type="match status" value="1"/>
</dbReference>
<name>A0A2G6JPY4_NEPCE</name>
<comment type="caution">
    <text evidence="3">Lacks conserved residue(s) required for the propagation of feature annotation.</text>
</comment>
<feature type="domain" description="Response regulatory" evidence="5">
    <location>
        <begin position="9"/>
        <end position="129"/>
    </location>
</feature>
<dbReference type="InterPro" id="IPR011990">
    <property type="entry name" value="TPR-like_helical_dom_sf"/>
</dbReference>
<dbReference type="STRING" id="207954.MED92_02334"/>
<keyword evidence="2 4" id="KW-0802">TPR repeat</keyword>
<dbReference type="PROSITE" id="PS50005">
    <property type="entry name" value="TPR"/>
    <property type="match status" value="1"/>
</dbReference>
<evidence type="ECO:0000313" key="6">
    <source>
        <dbReference type="EMBL" id="PIE25486.1"/>
    </source>
</evidence>
<accession>A0A2G6JPY4</accession>
<evidence type="ECO:0000256" key="1">
    <source>
        <dbReference type="ARBA" id="ARBA00022737"/>
    </source>
</evidence>
<proteinExistence type="predicted"/>
<dbReference type="InterPro" id="IPR019734">
    <property type="entry name" value="TPR_rpt"/>
</dbReference>
<feature type="repeat" description="TPR" evidence="4">
    <location>
        <begin position="233"/>
        <end position="266"/>
    </location>
</feature>
<dbReference type="PANTHER" id="PTHR45586">
    <property type="entry name" value="TPR REPEAT-CONTAINING PROTEIN PA4667"/>
    <property type="match status" value="1"/>
</dbReference>
<dbReference type="SUPFAM" id="SSF48452">
    <property type="entry name" value="TPR-like"/>
    <property type="match status" value="1"/>
</dbReference>
<evidence type="ECO:0000259" key="5">
    <source>
        <dbReference type="PROSITE" id="PS50110"/>
    </source>
</evidence>
<dbReference type="EMBL" id="PDSH01000004">
    <property type="protein sequence ID" value="PIE25486.1"/>
    <property type="molecule type" value="Genomic_DNA"/>
</dbReference>
<reference evidence="6 7" key="1">
    <citation type="submission" date="2017-10" db="EMBL/GenBank/DDBJ databases">
        <title>Novel microbial diversity and functional potential in the marine mammal oral microbiome.</title>
        <authorList>
            <person name="Dudek N.K."/>
            <person name="Sun C.L."/>
            <person name="Burstein D."/>
            <person name="Kantor R.S."/>
            <person name="Aliaga Goltsman D.S."/>
            <person name="Bik E.M."/>
            <person name="Thomas B.C."/>
            <person name="Banfield J.F."/>
            <person name="Relman D.A."/>
        </authorList>
    </citation>
    <scope>NUCLEOTIDE SEQUENCE [LARGE SCALE GENOMIC DNA]</scope>
    <source>
        <strain evidence="6">DOLJORAL78_47_21</strain>
    </source>
</reference>
<dbReference type="InterPro" id="IPR051012">
    <property type="entry name" value="CellSynth/LPSAsmb/PSIAsmb"/>
</dbReference>
<dbReference type="AlphaFoldDB" id="A0A2G6JPY4"/>
<gene>
    <name evidence="6" type="ORF">CSA60_00335</name>
</gene>
<sequence>MEINYPGKSALIVDSKLEDLGSLRQILGRIGVGDIQVAASVNMALTLMREVSFDLCFAAYDMGKDEKNGLQLLLEANAEEIIPEQSAYFLIVDPKSSELLFGSLENSPDTYISKPFDSSKVRNRIEKQLRIKETIRPIEQLLDEQHYEEVLDRGQELIRDYPGLAIFLQRINGIALLRMKRFSQAKELFVRLTEKRDLPWAEVGLGIAHFNLGEYQEALKCLNHVVDQQHVCVEAYTWLARIYRVKGELERAVSLMRKAVMIQPTVPALQSELADLACQTGEWDIAKSAYQQAVRYARYSSFQTPSHYFGLARSMIRANEDKLSEIESDVIRVLEDVVLDHPDDEEVLFRAKLIHSDLYRQDSSKERLEQMLQQTWNFYLRMDEGHQCKWLDVMLDAAHDVFIEDKVHQRRKELGRKMMELGWGKANYSAMASFRAGNLDKAFLMFGRANELLPEHVGIALNLVQAGIEKAKRGHNALWILLSVRDVLSNIAFGELPAKQQLRYSTLAERYVEQYKQLNHFGEEVLAEDSLIQELS</sequence>
<dbReference type="Pfam" id="PF13432">
    <property type="entry name" value="TPR_16"/>
    <property type="match status" value="1"/>
</dbReference>
<protein>
    <recommendedName>
        <fullName evidence="5">Response regulatory domain-containing protein</fullName>
    </recommendedName>
</protein>
<keyword evidence="1" id="KW-0677">Repeat</keyword>
<dbReference type="GO" id="GO:0000160">
    <property type="term" value="P:phosphorelay signal transduction system"/>
    <property type="evidence" value="ECO:0007669"/>
    <property type="project" value="InterPro"/>
</dbReference>
<evidence type="ECO:0000256" key="3">
    <source>
        <dbReference type="PROSITE-ProRule" id="PRU00169"/>
    </source>
</evidence>
<dbReference type="InterPro" id="IPR001789">
    <property type="entry name" value="Sig_transdc_resp-reg_receiver"/>
</dbReference>
<evidence type="ECO:0000313" key="7">
    <source>
        <dbReference type="Proteomes" id="UP000243469"/>
    </source>
</evidence>
<dbReference type="SUPFAM" id="SSF52172">
    <property type="entry name" value="CheY-like"/>
    <property type="match status" value="1"/>
</dbReference>
<evidence type="ECO:0000256" key="4">
    <source>
        <dbReference type="PROSITE-ProRule" id="PRU00339"/>
    </source>
</evidence>
<dbReference type="Proteomes" id="UP000243469">
    <property type="component" value="Unassembled WGS sequence"/>
</dbReference>
<comment type="caution">
    <text evidence="6">The sequence shown here is derived from an EMBL/GenBank/DDBJ whole genome shotgun (WGS) entry which is preliminary data.</text>
</comment>
<dbReference type="PANTHER" id="PTHR45586:SF1">
    <property type="entry name" value="LIPOPOLYSACCHARIDE ASSEMBLY PROTEIN B"/>
    <property type="match status" value="1"/>
</dbReference>
<evidence type="ECO:0000256" key="2">
    <source>
        <dbReference type="ARBA" id="ARBA00022803"/>
    </source>
</evidence>
<dbReference type="SMART" id="SM00028">
    <property type="entry name" value="TPR"/>
    <property type="match status" value="3"/>
</dbReference>
<dbReference type="InterPro" id="IPR011006">
    <property type="entry name" value="CheY-like_superfamily"/>
</dbReference>